<dbReference type="SUPFAM" id="SSF81606">
    <property type="entry name" value="PP2C-like"/>
    <property type="match status" value="1"/>
</dbReference>
<protein>
    <submittedName>
        <fullName evidence="4">Protein serine/threonine phosphatase</fullName>
    </submittedName>
</protein>
<feature type="region of interest" description="Disordered" evidence="1">
    <location>
        <begin position="692"/>
        <end position="728"/>
    </location>
</feature>
<keyword evidence="2" id="KW-0472">Membrane</keyword>
<feature type="region of interest" description="Disordered" evidence="1">
    <location>
        <begin position="598"/>
        <end position="621"/>
    </location>
</feature>
<evidence type="ECO:0000256" key="1">
    <source>
        <dbReference type="SAM" id="MobiDB-lite"/>
    </source>
</evidence>
<dbReference type="KEGG" id="cep:Cri9333_2417"/>
<dbReference type="SMART" id="SM00332">
    <property type="entry name" value="PP2Cc"/>
    <property type="match status" value="1"/>
</dbReference>
<dbReference type="InterPro" id="IPR036457">
    <property type="entry name" value="PPM-type-like_dom_sf"/>
</dbReference>
<dbReference type="Pfam" id="PF13672">
    <property type="entry name" value="PP2C_2"/>
    <property type="match status" value="1"/>
</dbReference>
<organism evidence="4 5">
    <name type="scientific">Crinalium epipsammum PCC 9333</name>
    <dbReference type="NCBI Taxonomy" id="1173022"/>
    <lineage>
        <taxon>Bacteria</taxon>
        <taxon>Bacillati</taxon>
        <taxon>Cyanobacteriota</taxon>
        <taxon>Cyanophyceae</taxon>
        <taxon>Gomontiellales</taxon>
        <taxon>Gomontiellaceae</taxon>
        <taxon>Crinalium</taxon>
    </lineage>
</organism>
<feature type="transmembrane region" description="Helical" evidence="2">
    <location>
        <begin position="565"/>
        <end position="588"/>
    </location>
</feature>
<evidence type="ECO:0000259" key="3">
    <source>
        <dbReference type="PROSITE" id="PS51746"/>
    </source>
</evidence>
<feature type="region of interest" description="Disordered" evidence="1">
    <location>
        <begin position="751"/>
        <end position="784"/>
    </location>
</feature>
<evidence type="ECO:0000313" key="5">
    <source>
        <dbReference type="Proteomes" id="UP000010472"/>
    </source>
</evidence>
<keyword evidence="2" id="KW-0812">Transmembrane</keyword>
<feature type="compositionally biased region" description="Low complexity" evidence="1">
    <location>
        <begin position="692"/>
        <end position="707"/>
    </location>
</feature>
<sequence length="784" mass="85659">MQNPVATINCPNPQCQTPNPLDHNFCQKCRTPLIKRYLRAMGEVIDGDLGGAILVGRYLSKGNRILLDTQPSLPPETTEEIPEAIAPYLKLSPYKLHIPQVYGLIRRSHTRHPIWLLDQVPVYSGGVDSSVEGQLMPELAAAWKTAPALRQLNWLWQMAQLWHPLNTYNVTASLLTPGLLRVEGSIVRLLDLQQDNVTPTLQQLGELWSQWVEESQPVIKNFLAQLCQQLDTGEISHSDQLVALLERGIPECGSSQANAYQVATFSDTGPSRRRNEDSCYPPSGSISATQTNDLLTIVCDGIGGHEGGDIASSLAIETIRERVENLSANWDWHPTTVNLELEKSACIANDTISQRNDTEQRQERQRMGTTVVMALAHQYEIYITHVGDSRVYRVSRTGCHQVTLDDDLASREVRLGYALYREAVQHPASGSLVQALGMGASGMLHPTVQRFIVDEDCVFLLCTDGLSDYDRVEQYWETEILPILDNQLDLKTAAQRLVQIANSKNGHDNVTVALVHCQVKQGESTEHQLSAPAAASLAEDPSFGDPSRIKTQRLSSNPAPKRTGMLLGIFILMGLFGGVAYGFVSGLLPKIFLSSAPKQSPAISETPPQPPNDSSTPELGGRSLLLINSDTTKDASGKSIPLLLRPGFDQSNSKAVLGLIPANSVLQVSQKKQILEEKWLQLKVCSLPQIASKPSPAKSPQKPLPQLNQQAPAINKSSAVNQKNTSTGTYRLVQPGQLGWIRETEILPLSAENSTANTTQLGKCANPVSGSTASTPKRKPSASP</sequence>
<feature type="domain" description="PPM-type phosphatase" evidence="3">
    <location>
        <begin position="261"/>
        <end position="517"/>
    </location>
</feature>
<feature type="region of interest" description="Disordered" evidence="1">
    <location>
        <begin position="266"/>
        <end position="285"/>
    </location>
</feature>
<keyword evidence="5" id="KW-1185">Reference proteome</keyword>
<dbReference type="AlphaFoldDB" id="K9W0H0"/>
<reference evidence="4 5" key="1">
    <citation type="submission" date="2012-06" db="EMBL/GenBank/DDBJ databases">
        <title>Finished chromosome of genome of Crinalium epipsammum PCC 9333.</title>
        <authorList>
            <consortium name="US DOE Joint Genome Institute"/>
            <person name="Gugger M."/>
            <person name="Coursin T."/>
            <person name="Rippka R."/>
            <person name="Tandeau De Marsac N."/>
            <person name="Huntemann M."/>
            <person name="Wei C.-L."/>
            <person name="Han J."/>
            <person name="Detter J.C."/>
            <person name="Han C."/>
            <person name="Tapia R."/>
            <person name="Davenport K."/>
            <person name="Daligault H."/>
            <person name="Erkkila T."/>
            <person name="Gu W."/>
            <person name="Munk A.C.C."/>
            <person name="Teshima H."/>
            <person name="Xu Y."/>
            <person name="Chain P."/>
            <person name="Chen A."/>
            <person name="Krypides N."/>
            <person name="Mavromatis K."/>
            <person name="Markowitz V."/>
            <person name="Szeto E."/>
            <person name="Ivanova N."/>
            <person name="Mikhailova N."/>
            <person name="Ovchinnikova G."/>
            <person name="Pagani I."/>
            <person name="Pati A."/>
            <person name="Goodwin L."/>
            <person name="Peters L."/>
            <person name="Pitluck S."/>
            <person name="Woyke T."/>
            <person name="Kerfeld C."/>
        </authorList>
    </citation>
    <scope>NUCLEOTIDE SEQUENCE [LARGE SCALE GENOMIC DNA]</scope>
    <source>
        <strain evidence="4 5">PCC 9333</strain>
    </source>
</reference>
<dbReference type="PROSITE" id="PS51746">
    <property type="entry name" value="PPM_2"/>
    <property type="match status" value="1"/>
</dbReference>
<accession>K9W0H0</accession>
<dbReference type="eggNOG" id="COG0631">
    <property type="taxonomic scope" value="Bacteria"/>
</dbReference>
<proteinExistence type="predicted"/>
<feature type="compositionally biased region" description="Polar residues" evidence="1">
    <location>
        <begin position="708"/>
        <end position="728"/>
    </location>
</feature>
<keyword evidence="2" id="KW-1133">Transmembrane helix</keyword>
<dbReference type="STRING" id="1173022.Cri9333_2417"/>
<dbReference type="Proteomes" id="UP000010472">
    <property type="component" value="Chromosome"/>
</dbReference>
<dbReference type="Gene3D" id="3.60.40.10">
    <property type="entry name" value="PPM-type phosphatase domain"/>
    <property type="match status" value="1"/>
</dbReference>
<dbReference type="EMBL" id="CP003620">
    <property type="protein sequence ID" value="AFZ13284.1"/>
    <property type="molecule type" value="Genomic_DNA"/>
</dbReference>
<gene>
    <name evidence="4" type="ORF">Cri9333_2417</name>
</gene>
<dbReference type="CDD" id="cd00143">
    <property type="entry name" value="PP2Cc"/>
    <property type="match status" value="1"/>
</dbReference>
<dbReference type="RefSeq" id="WP_015203398.1">
    <property type="nucleotide sequence ID" value="NC_019753.1"/>
</dbReference>
<dbReference type="OrthoDB" id="495860at2"/>
<evidence type="ECO:0000256" key="2">
    <source>
        <dbReference type="SAM" id="Phobius"/>
    </source>
</evidence>
<feature type="compositionally biased region" description="Polar residues" evidence="1">
    <location>
        <begin position="751"/>
        <end position="761"/>
    </location>
</feature>
<dbReference type="PATRIC" id="fig|1173022.3.peg.2612"/>
<dbReference type="InterPro" id="IPR001932">
    <property type="entry name" value="PPM-type_phosphatase-like_dom"/>
</dbReference>
<feature type="region of interest" description="Disordered" evidence="1">
    <location>
        <begin position="528"/>
        <end position="557"/>
    </location>
</feature>
<evidence type="ECO:0000313" key="4">
    <source>
        <dbReference type="EMBL" id="AFZ13284.1"/>
    </source>
</evidence>
<name>K9W0H0_9CYAN</name>
<dbReference type="SMART" id="SM00331">
    <property type="entry name" value="PP2C_SIG"/>
    <property type="match status" value="1"/>
</dbReference>
<dbReference type="HOGENOM" id="CLU_017255_0_0_3"/>